<dbReference type="Proteomes" id="UP000253831">
    <property type="component" value="Unassembled WGS sequence"/>
</dbReference>
<dbReference type="GO" id="GO:0006281">
    <property type="term" value="P:DNA repair"/>
    <property type="evidence" value="ECO:0007669"/>
    <property type="project" value="TreeGrafter"/>
</dbReference>
<evidence type="ECO:0000313" key="2">
    <source>
        <dbReference type="EMBL" id="RDE50891.1"/>
    </source>
</evidence>
<name>A0A369XL79_9PROT</name>
<dbReference type="AlphaFoldDB" id="A0A369XL79"/>
<dbReference type="EMBL" id="QPGA01000013">
    <property type="protein sequence ID" value="RDE50891.1"/>
    <property type="molecule type" value="Genomic_DNA"/>
</dbReference>
<accession>A0A369XL79</accession>
<dbReference type="InterPro" id="IPR050356">
    <property type="entry name" value="SulA_CellDiv_inhibitor"/>
</dbReference>
<organism evidence="2 3">
    <name type="scientific">Candidatus Accumulibacter meliphilus</name>
    <dbReference type="NCBI Taxonomy" id="2211374"/>
    <lineage>
        <taxon>Bacteria</taxon>
        <taxon>Pseudomonadati</taxon>
        <taxon>Pseudomonadota</taxon>
        <taxon>Betaproteobacteria</taxon>
        <taxon>Candidatus Accumulibacter</taxon>
    </lineage>
</organism>
<dbReference type="PANTHER" id="PTHR35369:SF2">
    <property type="entry name" value="BLR3025 PROTEIN"/>
    <property type="match status" value="1"/>
</dbReference>
<protein>
    <submittedName>
        <fullName evidence="2">DNA polymerase Y family protein</fullName>
    </submittedName>
</protein>
<keyword evidence="1" id="KW-0227">DNA damage</keyword>
<dbReference type="CDD" id="cd03468">
    <property type="entry name" value="PolY_like"/>
    <property type="match status" value="1"/>
</dbReference>
<dbReference type="InterPro" id="IPR043502">
    <property type="entry name" value="DNA/RNA_pol_sf"/>
</dbReference>
<sequence length="494" mass="53223">MLWLALYLSRLPLEVFPSLPSPKAIVGRERIVVADQAAALAGVLPGLRLAEAWAFLPALAVQQRDFAREQQALSRLACWAGGFTSEICCLPPQTLLLEVAGSLRLFGGAAALFEGLVSGCLEQGFAPQAALAPTPLAAQWLALAGDHEPCLDIGELPLRLGRLPLAALDFSPQNRARLGSFGARLLAEVLALPRAGLARRLGAGFVADLARALGDLPDPRTRFVFPERFVERLELPTRADNALALGFAGGRLIACLCGWLAARAEGVSECHFEFAHERSARQRSSTVLSLRFSTATRDRERISRLLLERLQRLQLPAAVESISLRAEAPEALPGRTNSLFGERGEGAGGDSLAALVERLQARLGNGSVHALAALAEHRPENASRPVKPVLPGGEKTAAKLLAAPDLSEKAPGPRPLWLLARPLALREMAGRPQSGGSLRLLAGPERIESGWWDAGEPAALGDVRRDYFVAISMRNEWLWIFRCRAGWFLHGVFA</sequence>
<dbReference type="SUPFAM" id="SSF56672">
    <property type="entry name" value="DNA/RNA polymerases"/>
    <property type="match status" value="1"/>
</dbReference>
<reference evidence="2 3" key="1">
    <citation type="submission" date="2018-05" db="EMBL/GenBank/DDBJ databases">
        <title>Integrated omic analyses show evidence that a Ca. Accumulibacter phosphatis strain performs denitrification under micro-aerobic conditions.</title>
        <authorList>
            <person name="Camejo P.Y."/>
            <person name="Katherine M.D."/>
            <person name="Daniel N.R."/>
        </authorList>
    </citation>
    <scope>NUCLEOTIDE SEQUENCE [LARGE SCALE GENOMIC DNA]</scope>
    <source>
        <strain evidence="2">UW-LDO-IC</strain>
    </source>
</reference>
<evidence type="ECO:0000313" key="3">
    <source>
        <dbReference type="Proteomes" id="UP000253831"/>
    </source>
</evidence>
<evidence type="ECO:0000256" key="1">
    <source>
        <dbReference type="ARBA" id="ARBA00022763"/>
    </source>
</evidence>
<proteinExistence type="predicted"/>
<dbReference type="PANTHER" id="PTHR35369">
    <property type="entry name" value="BLR3025 PROTEIN-RELATED"/>
    <property type="match status" value="1"/>
</dbReference>
<gene>
    <name evidence="2" type="ORF">DVS81_08750</name>
</gene>
<comment type="caution">
    <text evidence="2">The sequence shown here is derived from an EMBL/GenBank/DDBJ whole genome shotgun (WGS) entry which is preliminary data.</text>
</comment>